<feature type="non-terminal residue" evidence="10">
    <location>
        <position position="1"/>
    </location>
</feature>
<evidence type="ECO:0000256" key="2">
    <source>
        <dbReference type="ARBA" id="ARBA00007651"/>
    </source>
</evidence>
<comment type="subcellular location">
    <subcellularLocation>
        <location evidence="1 8">Cell membrane</location>
        <topology evidence="1 8">Multi-pass membrane protein</topology>
    </subcellularLocation>
</comment>
<evidence type="ECO:0000256" key="6">
    <source>
        <dbReference type="ARBA" id="ARBA00022989"/>
    </source>
</evidence>
<evidence type="ECO:0000256" key="4">
    <source>
        <dbReference type="ARBA" id="ARBA00022475"/>
    </source>
</evidence>
<accession>A0AA38GTF9</accession>
<gene>
    <name evidence="10" type="ORF">KI387_001457</name>
</gene>
<feature type="transmembrane region" description="Helical" evidence="8">
    <location>
        <begin position="69"/>
        <end position="93"/>
    </location>
</feature>
<evidence type="ECO:0000313" key="10">
    <source>
        <dbReference type="EMBL" id="KAH9329349.1"/>
    </source>
</evidence>
<keyword evidence="4 8" id="KW-1003">Cell membrane</keyword>
<dbReference type="InterPro" id="IPR006459">
    <property type="entry name" value="CASP/CASPL"/>
</dbReference>
<dbReference type="AlphaFoldDB" id="A0AA38GTF9"/>
<reference evidence="10 11" key="1">
    <citation type="journal article" date="2021" name="Nat. Plants">
        <title>The Taxus genome provides insights into paclitaxel biosynthesis.</title>
        <authorList>
            <person name="Xiong X."/>
            <person name="Gou J."/>
            <person name="Liao Q."/>
            <person name="Li Y."/>
            <person name="Zhou Q."/>
            <person name="Bi G."/>
            <person name="Li C."/>
            <person name="Du R."/>
            <person name="Wang X."/>
            <person name="Sun T."/>
            <person name="Guo L."/>
            <person name="Liang H."/>
            <person name="Lu P."/>
            <person name="Wu Y."/>
            <person name="Zhang Z."/>
            <person name="Ro D.K."/>
            <person name="Shang Y."/>
            <person name="Huang S."/>
            <person name="Yan J."/>
        </authorList>
    </citation>
    <scope>NUCLEOTIDE SEQUENCE [LARGE SCALE GENOMIC DNA]</scope>
    <source>
        <strain evidence="10">Ta-2019</strain>
    </source>
</reference>
<evidence type="ECO:0000313" key="11">
    <source>
        <dbReference type="Proteomes" id="UP000824469"/>
    </source>
</evidence>
<keyword evidence="7 8" id="KW-0472">Membrane</keyword>
<evidence type="ECO:0000256" key="8">
    <source>
        <dbReference type="RuleBase" id="RU361233"/>
    </source>
</evidence>
<dbReference type="Proteomes" id="UP000824469">
    <property type="component" value="Unassembled WGS sequence"/>
</dbReference>
<dbReference type="InterPro" id="IPR006702">
    <property type="entry name" value="CASP_dom"/>
</dbReference>
<comment type="caution">
    <text evidence="8">Lacks conserved residue(s) required for the propagation of feature annotation.</text>
</comment>
<evidence type="ECO:0000256" key="5">
    <source>
        <dbReference type="ARBA" id="ARBA00022692"/>
    </source>
</evidence>
<evidence type="ECO:0000259" key="9">
    <source>
        <dbReference type="Pfam" id="PF04535"/>
    </source>
</evidence>
<comment type="subunit">
    <text evidence="3 8">Homodimer and heterodimers.</text>
</comment>
<dbReference type="InterPro" id="IPR044173">
    <property type="entry name" value="CASPL"/>
</dbReference>
<dbReference type="GO" id="GO:0005886">
    <property type="term" value="C:plasma membrane"/>
    <property type="evidence" value="ECO:0007669"/>
    <property type="project" value="UniProtKB-SubCell"/>
</dbReference>
<keyword evidence="5 8" id="KW-0812">Transmembrane</keyword>
<feature type="transmembrane region" description="Helical" evidence="8">
    <location>
        <begin position="29"/>
        <end position="49"/>
    </location>
</feature>
<sequence>MDTKKTESGGRGEGIPATSGGRHIRFVQVGLRLVAIAATLAAAIVIGTNKQTLHVFGAPLKAKYNYSPAFLFFMVANAIAGGYALLSLPITLLKPKHMSAATKFVIFFLDL</sequence>
<dbReference type="EMBL" id="JAHRHJ020000001">
    <property type="protein sequence ID" value="KAH9329349.1"/>
    <property type="molecule type" value="Genomic_DNA"/>
</dbReference>
<evidence type="ECO:0000256" key="3">
    <source>
        <dbReference type="ARBA" id="ARBA00011489"/>
    </source>
</evidence>
<protein>
    <recommendedName>
        <fullName evidence="8">CASP-like protein</fullName>
    </recommendedName>
</protein>
<dbReference type="NCBIfam" id="TIGR01569">
    <property type="entry name" value="A_tha_TIGR01569"/>
    <property type="match status" value="1"/>
</dbReference>
<evidence type="ECO:0000256" key="7">
    <source>
        <dbReference type="ARBA" id="ARBA00023136"/>
    </source>
</evidence>
<evidence type="ECO:0000256" key="1">
    <source>
        <dbReference type="ARBA" id="ARBA00004651"/>
    </source>
</evidence>
<organism evidence="10 11">
    <name type="scientific">Taxus chinensis</name>
    <name type="common">Chinese yew</name>
    <name type="synonym">Taxus wallichiana var. chinensis</name>
    <dbReference type="NCBI Taxonomy" id="29808"/>
    <lineage>
        <taxon>Eukaryota</taxon>
        <taxon>Viridiplantae</taxon>
        <taxon>Streptophyta</taxon>
        <taxon>Embryophyta</taxon>
        <taxon>Tracheophyta</taxon>
        <taxon>Spermatophyta</taxon>
        <taxon>Pinopsida</taxon>
        <taxon>Pinidae</taxon>
        <taxon>Conifers II</taxon>
        <taxon>Cupressales</taxon>
        <taxon>Taxaceae</taxon>
        <taxon>Taxus</taxon>
    </lineage>
</organism>
<proteinExistence type="inferred from homology"/>
<comment type="similarity">
    <text evidence="2 8">Belongs to the Casparian strip membrane proteins (CASP) family.</text>
</comment>
<feature type="domain" description="Casparian strip membrane protein" evidence="9">
    <location>
        <begin position="22"/>
        <end position="110"/>
    </location>
</feature>
<dbReference type="PANTHER" id="PTHR36488">
    <property type="entry name" value="CASP-LIKE PROTEIN 1U1"/>
    <property type="match status" value="1"/>
</dbReference>
<name>A0AA38GTF9_TAXCH</name>
<keyword evidence="11" id="KW-1185">Reference proteome</keyword>
<dbReference type="PANTHER" id="PTHR36488:SF8">
    <property type="entry name" value="CASP-LIKE PROTEIN 1U1"/>
    <property type="match status" value="1"/>
</dbReference>
<comment type="caution">
    <text evidence="10">The sequence shown here is derived from an EMBL/GenBank/DDBJ whole genome shotgun (WGS) entry which is preliminary data.</text>
</comment>
<dbReference type="Pfam" id="PF04535">
    <property type="entry name" value="CASP_dom"/>
    <property type="match status" value="1"/>
</dbReference>
<keyword evidence="6 8" id="KW-1133">Transmembrane helix</keyword>